<dbReference type="CDD" id="cd06357">
    <property type="entry name" value="PBP1_AmiC"/>
    <property type="match status" value="1"/>
</dbReference>
<name>A0A1H9NEE5_9HYPH</name>
<proteinExistence type="predicted"/>
<organism evidence="2 3">
    <name type="scientific">Faunimonas pinastri</name>
    <dbReference type="NCBI Taxonomy" id="1855383"/>
    <lineage>
        <taxon>Bacteria</taxon>
        <taxon>Pseudomonadati</taxon>
        <taxon>Pseudomonadota</taxon>
        <taxon>Alphaproteobacteria</taxon>
        <taxon>Hyphomicrobiales</taxon>
        <taxon>Afifellaceae</taxon>
        <taxon>Faunimonas</taxon>
    </lineage>
</organism>
<evidence type="ECO:0000313" key="2">
    <source>
        <dbReference type="EMBL" id="SER33763.1"/>
    </source>
</evidence>
<keyword evidence="3" id="KW-1185">Reference proteome</keyword>
<gene>
    <name evidence="2" type="ORF">SAMN05216548_11587</name>
</gene>
<dbReference type="PANTHER" id="PTHR47628">
    <property type="match status" value="1"/>
</dbReference>
<dbReference type="InterPro" id="IPR028082">
    <property type="entry name" value="Peripla_BP_I"/>
</dbReference>
<dbReference type="SUPFAM" id="SSF53822">
    <property type="entry name" value="Periplasmic binding protein-like I"/>
    <property type="match status" value="1"/>
</dbReference>
<sequence length="392" mass="42883">MERIFDLGVLYSTEGSYAALGQQGLAGARMAIDEVNASPDYGFSFRAEIADPRGRFDRYGPMCDALVRPGRVRHVIGGITSWSRKEVIPVVEKHEARLWYACPYEGFEANDHVFYLGACPNQHVLPLFAHAFETFGTRPFLVGSNYIWGWENNRIARELVTHGGGEVAGERCLPLGDTDVGRLIAEIRETRPDFVLNNLIGPSSYAFLRAYHALAQEDAAFLPERRPVLSCNLTELELDIVGPAAIGHIATASYFDSIPTGENRAFLGRVAARLGPKQRVSAFFVGAYSAVLLLAEAIRRTGTDDPAAIDAVAAECRPILPMGPLALDPLTKHAVLTPWLGRAVPGGRFELLEETGRIVMPDPYMASPLQDVRGLGDPTSRASQAPRLRLVQ</sequence>
<protein>
    <submittedName>
        <fullName evidence="2">Amino acid/amide ABC transporter substrate-binding protein, HAAT family</fullName>
    </submittedName>
</protein>
<dbReference type="RefSeq" id="WP_092498835.1">
    <property type="nucleotide sequence ID" value="NZ_FOFG01000015.1"/>
</dbReference>
<reference evidence="2 3" key="1">
    <citation type="submission" date="2016-10" db="EMBL/GenBank/DDBJ databases">
        <authorList>
            <person name="de Groot N.N."/>
        </authorList>
    </citation>
    <scope>NUCLEOTIDE SEQUENCE [LARGE SCALE GENOMIC DNA]</scope>
    <source>
        <strain evidence="2 3">A52C2</strain>
    </source>
</reference>
<dbReference type="AlphaFoldDB" id="A0A1H9NEE5"/>
<dbReference type="OrthoDB" id="9802022at2"/>
<dbReference type="STRING" id="1855383.SAMN05216548_11587"/>
<accession>A0A1H9NEE5</accession>
<dbReference type="InterPro" id="IPR039570">
    <property type="entry name" value="AmiC_PBP1"/>
</dbReference>
<evidence type="ECO:0000313" key="3">
    <source>
        <dbReference type="Proteomes" id="UP000199647"/>
    </source>
</evidence>
<dbReference type="Pfam" id="PF13433">
    <property type="entry name" value="Peripla_BP_5"/>
    <property type="match status" value="1"/>
</dbReference>
<dbReference type="EMBL" id="FOFG01000015">
    <property type="protein sequence ID" value="SER33763.1"/>
    <property type="molecule type" value="Genomic_DNA"/>
</dbReference>
<dbReference type="Gene3D" id="3.40.50.2300">
    <property type="match status" value="2"/>
</dbReference>
<evidence type="ECO:0000256" key="1">
    <source>
        <dbReference type="SAM" id="MobiDB-lite"/>
    </source>
</evidence>
<feature type="region of interest" description="Disordered" evidence="1">
    <location>
        <begin position="370"/>
        <end position="392"/>
    </location>
</feature>
<dbReference type="Proteomes" id="UP000199647">
    <property type="component" value="Unassembled WGS sequence"/>
</dbReference>
<dbReference type="GO" id="GO:0033218">
    <property type="term" value="F:amide binding"/>
    <property type="evidence" value="ECO:0007669"/>
    <property type="project" value="InterPro"/>
</dbReference>
<dbReference type="PANTHER" id="PTHR47628:SF1">
    <property type="entry name" value="ALIPHATIC AMIDASE EXPRESSION-REGULATING PROTEIN"/>
    <property type="match status" value="1"/>
</dbReference>